<proteinExistence type="predicted"/>
<dbReference type="Proteomes" id="UP000564378">
    <property type="component" value="Unassembled WGS sequence"/>
</dbReference>
<keyword evidence="3" id="KW-1185">Reference proteome</keyword>
<feature type="signal peptide" evidence="1">
    <location>
        <begin position="1"/>
        <end position="22"/>
    </location>
</feature>
<dbReference type="EMBL" id="JACJVJ010000002">
    <property type="protein sequence ID" value="MBC2778129.1"/>
    <property type="molecule type" value="Genomic_DNA"/>
</dbReference>
<comment type="caution">
    <text evidence="2">The sequence shown here is derived from an EMBL/GenBank/DDBJ whole genome shotgun (WGS) entry which is preliminary data.</text>
</comment>
<gene>
    <name evidence="2" type="ORF">H6P80_10925</name>
</gene>
<organism evidence="2 3">
    <name type="scientific">Parasphingopyxis marina</name>
    <dbReference type="NCBI Taxonomy" id="2761622"/>
    <lineage>
        <taxon>Bacteria</taxon>
        <taxon>Pseudomonadati</taxon>
        <taxon>Pseudomonadota</taxon>
        <taxon>Alphaproteobacteria</taxon>
        <taxon>Sphingomonadales</taxon>
        <taxon>Sphingomonadaceae</taxon>
        <taxon>Parasphingopyxis</taxon>
    </lineage>
</organism>
<dbReference type="AlphaFoldDB" id="A0A842I0G1"/>
<reference evidence="2 3" key="1">
    <citation type="submission" date="2020-08" db="EMBL/GenBank/DDBJ databases">
        <title>Draft genome sequence of Parasphingopyxis sp. GrpM-11.</title>
        <authorList>
            <person name="Oh J."/>
            <person name="Roh D.-H."/>
        </authorList>
    </citation>
    <scope>NUCLEOTIDE SEQUENCE [LARGE SCALE GENOMIC DNA]</scope>
    <source>
        <strain evidence="2 3">GrpM-11</strain>
    </source>
</reference>
<evidence type="ECO:0000313" key="2">
    <source>
        <dbReference type="EMBL" id="MBC2778129.1"/>
    </source>
</evidence>
<sequence>MKPRRIAALALPLLLPLAPAHAQSAEDVGRSARDVALTPLSDLNLRGESVPEILAQISSPYQPIEDGSCDGLTREIAGLDEALGPDIDIAQETDPDTLERVERGASSIVGGLVLPFRGIVREISGARDRERRLLEFHSRGVARRAYLKGIGSARGCPPPAAPLPYGDEEG</sequence>
<keyword evidence="1" id="KW-0732">Signal</keyword>
<protein>
    <submittedName>
        <fullName evidence="2">Uncharacterized protein</fullName>
    </submittedName>
</protein>
<dbReference type="RefSeq" id="WP_185801410.1">
    <property type="nucleotide sequence ID" value="NZ_JACJVJ010000002.1"/>
</dbReference>
<evidence type="ECO:0000313" key="3">
    <source>
        <dbReference type="Proteomes" id="UP000564378"/>
    </source>
</evidence>
<feature type="chain" id="PRO_5032595886" evidence="1">
    <location>
        <begin position="23"/>
        <end position="170"/>
    </location>
</feature>
<accession>A0A842I0G1</accession>
<evidence type="ECO:0000256" key="1">
    <source>
        <dbReference type="SAM" id="SignalP"/>
    </source>
</evidence>
<name>A0A842I0G1_9SPHN</name>